<evidence type="ECO:0000313" key="8">
    <source>
        <dbReference type="Proteomes" id="UP000054359"/>
    </source>
</evidence>
<evidence type="ECO:0000256" key="4">
    <source>
        <dbReference type="ARBA" id="ARBA00023180"/>
    </source>
</evidence>
<dbReference type="InterPro" id="IPR050350">
    <property type="entry name" value="Compl-Cell_Adhes-Reg"/>
</dbReference>
<dbReference type="Gene3D" id="2.60.40.10">
    <property type="entry name" value="Immunoglobulins"/>
    <property type="match status" value="1"/>
</dbReference>
<dbReference type="InterPro" id="IPR035976">
    <property type="entry name" value="Sushi/SCR/CCP_sf"/>
</dbReference>
<feature type="domain" description="Sushi" evidence="6">
    <location>
        <begin position="57"/>
        <end position="116"/>
    </location>
</feature>
<proteinExistence type="predicted"/>
<accession>A0A087UDZ9</accession>
<keyword evidence="3 5" id="KW-1015">Disulfide bond</keyword>
<evidence type="ECO:0000256" key="2">
    <source>
        <dbReference type="ARBA" id="ARBA00022737"/>
    </source>
</evidence>
<dbReference type="Proteomes" id="UP000054359">
    <property type="component" value="Unassembled WGS sequence"/>
</dbReference>
<dbReference type="PROSITE" id="PS50923">
    <property type="entry name" value="SUSHI"/>
    <property type="match status" value="5"/>
</dbReference>
<dbReference type="PANTHER" id="PTHR19325">
    <property type="entry name" value="COMPLEMENT COMPONENT-RELATED SUSHI DOMAIN-CONTAINING"/>
    <property type="match status" value="1"/>
</dbReference>
<dbReference type="STRING" id="407821.A0A087UDZ9"/>
<feature type="disulfide bond" evidence="5">
    <location>
        <begin position="652"/>
        <end position="679"/>
    </location>
</feature>
<organism evidence="7 8">
    <name type="scientific">Stegodyphus mimosarum</name>
    <name type="common">African social velvet spider</name>
    <dbReference type="NCBI Taxonomy" id="407821"/>
    <lineage>
        <taxon>Eukaryota</taxon>
        <taxon>Metazoa</taxon>
        <taxon>Ecdysozoa</taxon>
        <taxon>Arthropoda</taxon>
        <taxon>Chelicerata</taxon>
        <taxon>Arachnida</taxon>
        <taxon>Araneae</taxon>
        <taxon>Araneomorphae</taxon>
        <taxon>Entelegynae</taxon>
        <taxon>Eresoidea</taxon>
        <taxon>Eresidae</taxon>
        <taxon>Stegodyphus</taxon>
    </lineage>
</organism>
<dbReference type="InterPro" id="IPR013783">
    <property type="entry name" value="Ig-like_fold"/>
</dbReference>
<sequence length="874" mass="97109">MGKLSFPGLIPGKSMFKDGESFVPSCEKGYRVAKPENSRLSCQQGRWIGQMPPCTGDRCKDPPPPIANGHIAHFTGEHASIARYECKEFYTLQQSQNTQVQCLFGEWKGRLPVCKDTRCYFKDLKKKMGLSTESLKVTNHNEYLDVLCGHEYTPTGERPLCFEGRWNERVLSPCRERNCEISMIRNGALTVRRLGPRYLTWNGWVRDDIYDEIPVGTEILSGHMRHLHCFEGYSVQGSGSSVLPITCQKGKWYPEPVCLPHGEPYVARVVTAASTLKPSVPKIVAVAEVTSTESTLKFSTLATQLPTSSNTTGKDVDQPHTVIVTENNNVTESCHCEYNSPDKNLVAYAGNELVQNGSKVKFNCTVKFHCKEIGYYRLTGPKEMTCTDCRPFHSAAYPECKEPVYGNTAIFFDENLKVLPDGTLSLKQGVTVRLTCIGNIRYPSWTYPKAENVHTHYEAQSTQDGIVYSTLLDIVEPSSKQDGKYSCAMEGYYPTIINIKVFDPDMRCPLLEEGNKFIIEYDRDRLPNSTAKFDCKKLGQTIIGANVLTCLMDGHWSAGTPDCTDITCPEFTEYEDMVVEYSKQQKVGSIATFFCGSGDASGTSKCLETGVWSAQMPSCSRKEVLCPTLDETKFQVVYDGERKVASQAKISCLSTLRKLNGSDVLRCLENGRWSDVPDCIDIECRAFQANEDMEIQYTQDRKVGSSANFHCFSPGVLSGKSTLKCLSNGDWSGDKPSCLRPSCSLKSLHEGLPENIVIGGDQPNDDVIPYGTSLPLACEDGLRPEGRDGLRPEAKCSEDQKWKIPSVRCVSGCGRIPKPANSQLIIEPEKDLYVFGESAKFSCPTGHTLTSELQLVVCLSNTWSAEEFPDCKNV</sequence>
<feature type="domain" description="Sushi" evidence="6">
    <location>
        <begin position="682"/>
        <end position="740"/>
    </location>
</feature>
<feature type="disulfide bond" evidence="5">
    <location>
        <begin position="711"/>
        <end position="738"/>
    </location>
</feature>
<evidence type="ECO:0000259" key="6">
    <source>
        <dbReference type="PROSITE" id="PS50923"/>
    </source>
</evidence>
<evidence type="ECO:0000256" key="3">
    <source>
        <dbReference type="ARBA" id="ARBA00023157"/>
    </source>
</evidence>
<keyword evidence="8" id="KW-1185">Reference proteome</keyword>
<dbReference type="OMA" id="NASICRI"/>
<reference evidence="7 8" key="1">
    <citation type="submission" date="2013-11" db="EMBL/GenBank/DDBJ databases">
        <title>Genome sequencing of Stegodyphus mimosarum.</title>
        <authorList>
            <person name="Bechsgaard J."/>
        </authorList>
    </citation>
    <scope>NUCLEOTIDE SEQUENCE [LARGE SCALE GENOMIC DNA]</scope>
</reference>
<keyword evidence="2" id="KW-0677">Repeat</keyword>
<dbReference type="InterPro" id="IPR000436">
    <property type="entry name" value="Sushi_SCR_CCP_dom"/>
</dbReference>
<keyword evidence="1 5" id="KW-0768">Sushi</keyword>
<dbReference type="SMART" id="SM00032">
    <property type="entry name" value="CCP"/>
    <property type="match status" value="9"/>
</dbReference>
<feature type="disulfide bond" evidence="5">
    <location>
        <begin position="59"/>
        <end position="102"/>
    </location>
</feature>
<evidence type="ECO:0000256" key="1">
    <source>
        <dbReference type="ARBA" id="ARBA00022659"/>
    </source>
</evidence>
<feature type="domain" description="Sushi" evidence="6">
    <location>
        <begin position="811"/>
        <end position="873"/>
    </location>
</feature>
<dbReference type="EMBL" id="KK119394">
    <property type="protein sequence ID" value="KFM75588.1"/>
    <property type="molecule type" value="Genomic_DNA"/>
</dbReference>
<dbReference type="PANTHER" id="PTHR19325:SF575">
    <property type="entry name" value="LOCOMOTION-RELATED PROTEIN HIKARU GENKI"/>
    <property type="match status" value="1"/>
</dbReference>
<feature type="non-terminal residue" evidence="7">
    <location>
        <position position="874"/>
    </location>
</feature>
<name>A0A087UDZ9_STEMI</name>
<dbReference type="OrthoDB" id="6416354at2759"/>
<dbReference type="CDD" id="cd00033">
    <property type="entry name" value="CCP"/>
    <property type="match status" value="4"/>
</dbReference>
<protein>
    <recommendedName>
        <fullName evidence="6">Sushi domain-containing protein</fullName>
    </recommendedName>
</protein>
<dbReference type="SUPFAM" id="SSF57535">
    <property type="entry name" value="Complement control module/SCR domain"/>
    <property type="match status" value="8"/>
</dbReference>
<evidence type="ECO:0000256" key="5">
    <source>
        <dbReference type="PROSITE-ProRule" id="PRU00302"/>
    </source>
</evidence>
<evidence type="ECO:0000313" key="7">
    <source>
        <dbReference type="EMBL" id="KFM75588.1"/>
    </source>
</evidence>
<dbReference type="AlphaFoldDB" id="A0A087UDZ9"/>
<comment type="caution">
    <text evidence="5">Lacks conserved residue(s) required for the propagation of feature annotation.</text>
</comment>
<feature type="domain" description="Sushi" evidence="6">
    <location>
        <begin position="506"/>
        <end position="565"/>
    </location>
</feature>
<gene>
    <name evidence="7" type="ORF">X975_07881</name>
</gene>
<feature type="domain" description="Sushi" evidence="6">
    <location>
        <begin position="617"/>
        <end position="681"/>
    </location>
</feature>
<keyword evidence="4" id="KW-0325">Glycoprotein</keyword>
<dbReference type="Gene3D" id="2.10.70.10">
    <property type="entry name" value="Complement Module, domain 1"/>
    <property type="match status" value="6"/>
</dbReference>
<dbReference type="Pfam" id="PF00084">
    <property type="entry name" value="Sushi"/>
    <property type="match status" value="6"/>
</dbReference>